<comment type="caution">
    <text evidence="1">The sequence shown here is derived from an EMBL/GenBank/DDBJ whole genome shotgun (WGS) entry which is preliminary data.</text>
</comment>
<evidence type="ECO:0000313" key="1">
    <source>
        <dbReference type="EMBL" id="GAB0183863.1"/>
    </source>
</evidence>
<sequence length="110" mass="12398">MAFCGSWSQDDDVLQYLKLEDHLSSFLLLPLPPKSPGHDEIALGMTREERSSVEGSLADHPRLNWNLPGICEHKDSDLGHILGAALFLVSDMTAWFTLMWFPLRPPPIQE</sequence>
<name>A0ABC9WF35_GRUJA</name>
<evidence type="ECO:0000313" key="2">
    <source>
        <dbReference type="Proteomes" id="UP001623348"/>
    </source>
</evidence>
<accession>A0ABC9WF35</accession>
<dbReference type="AlphaFoldDB" id="A0ABC9WF35"/>
<gene>
    <name evidence="1" type="ORF">GRJ2_000851600</name>
</gene>
<dbReference type="EMBL" id="BAAFJT010000002">
    <property type="protein sequence ID" value="GAB0183863.1"/>
    <property type="molecule type" value="Genomic_DNA"/>
</dbReference>
<proteinExistence type="predicted"/>
<dbReference type="Proteomes" id="UP001623348">
    <property type="component" value="Unassembled WGS sequence"/>
</dbReference>
<protein>
    <submittedName>
        <fullName evidence="1">Uncharacterized protein</fullName>
    </submittedName>
</protein>
<reference evidence="1 2" key="1">
    <citation type="submission" date="2024-06" db="EMBL/GenBank/DDBJ databases">
        <title>The draft genome of Grus japonensis, version 3.</title>
        <authorList>
            <person name="Nabeshima K."/>
            <person name="Suzuki S."/>
            <person name="Onuma M."/>
        </authorList>
    </citation>
    <scope>NUCLEOTIDE SEQUENCE [LARGE SCALE GENOMIC DNA]</scope>
    <source>
        <strain evidence="1 2">451A</strain>
    </source>
</reference>
<keyword evidence="2" id="KW-1185">Reference proteome</keyword>
<organism evidence="1 2">
    <name type="scientific">Grus japonensis</name>
    <name type="common">Japanese crane</name>
    <name type="synonym">Red-crowned crane</name>
    <dbReference type="NCBI Taxonomy" id="30415"/>
    <lineage>
        <taxon>Eukaryota</taxon>
        <taxon>Metazoa</taxon>
        <taxon>Chordata</taxon>
        <taxon>Craniata</taxon>
        <taxon>Vertebrata</taxon>
        <taxon>Euteleostomi</taxon>
        <taxon>Archelosauria</taxon>
        <taxon>Archosauria</taxon>
        <taxon>Dinosauria</taxon>
        <taxon>Saurischia</taxon>
        <taxon>Theropoda</taxon>
        <taxon>Coelurosauria</taxon>
        <taxon>Aves</taxon>
        <taxon>Neognathae</taxon>
        <taxon>Neoaves</taxon>
        <taxon>Gruiformes</taxon>
        <taxon>Gruidae</taxon>
        <taxon>Grus</taxon>
    </lineage>
</organism>